<reference evidence="2" key="1">
    <citation type="submission" date="2023-10" db="EMBL/GenBank/DDBJ databases">
        <title>Screening of Alkalihalophilus pseudofirmusBZ-TG-HK211 and Its Alleviation of Salt Stress on Rapeseed Growth.</title>
        <authorList>
            <person name="Zhao B."/>
            <person name="Guo T."/>
        </authorList>
    </citation>
    <scope>NUCLEOTIDE SEQUENCE</scope>
    <source>
        <strain evidence="2">BZ-TG-HK211</strain>
    </source>
</reference>
<dbReference type="Proteomes" id="UP001285636">
    <property type="component" value="Unassembled WGS sequence"/>
</dbReference>
<dbReference type="GO" id="GO:0009360">
    <property type="term" value="C:DNA polymerase III complex"/>
    <property type="evidence" value="ECO:0007669"/>
    <property type="project" value="InterPro"/>
</dbReference>
<proteinExistence type="predicted"/>
<feature type="non-terminal residue" evidence="2">
    <location>
        <position position="85"/>
    </location>
</feature>
<dbReference type="AlphaFoldDB" id="A0AAJ2U6G7"/>
<comment type="caution">
    <text evidence="2">The sequence shown here is derived from an EMBL/GenBank/DDBJ whole genome shotgun (WGS) entry which is preliminary data.</text>
</comment>
<gene>
    <name evidence="2" type="ORF">RYX45_23295</name>
</gene>
<evidence type="ECO:0000313" key="2">
    <source>
        <dbReference type="EMBL" id="MDV2888092.1"/>
    </source>
</evidence>
<feature type="non-terminal residue" evidence="2">
    <location>
        <position position="1"/>
    </location>
</feature>
<organism evidence="2 3">
    <name type="scientific">Alkalihalophilus pseudofirmus</name>
    <name type="common">Bacillus pseudofirmus</name>
    <dbReference type="NCBI Taxonomy" id="79885"/>
    <lineage>
        <taxon>Bacteria</taxon>
        <taxon>Bacillati</taxon>
        <taxon>Bacillota</taxon>
        <taxon>Bacilli</taxon>
        <taxon>Bacillales</taxon>
        <taxon>Bacillaceae</taxon>
        <taxon>Alkalihalophilus</taxon>
    </lineage>
</organism>
<dbReference type="EMBL" id="JAWJAY010000920">
    <property type="protein sequence ID" value="MDV2888092.1"/>
    <property type="molecule type" value="Genomic_DNA"/>
</dbReference>
<dbReference type="InterPro" id="IPR027417">
    <property type="entry name" value="P-loop_NTPase"/>
</dbReference>
<dbReference type="GO" id="GO:0006260">
    <property type="term" value="P:DNA replication"/>
    <property type="evidence" value="ECO:0007669"/>
    <property type="project" value="InterPro"/>
</dbReference>
<sequence>LTEEEKDFNFAVYDLGETPIEIAIEDAETFPFLGERKVIFLHNPTFLTSEKTKDKVDHDLSRFESYLQQPAPYTVMVVSAPYEKL</sequence>
<dbReference type="Gene3D" id="3.40.50.300">
    <property type="entry name" value="P-loop containing nucleotide triphosphate hydrolases"/>
    <property type="match status" value="1"/>
</dbReference>
<accession>A0AAJ2U6G7</accession>
<evidence type="ECO:0000313" key="3">
    <source>
        <dbReference type="Proteomes" id="UP001285636"/>
    </source>
</evidence>
<dbReference type="InterPro" id="IPR010372">
    <property type="entry name" value="DNA_pol3_delta_N"/>
</dbReference>
<feature type="domain" description="DNA polymerase III delta N-terminal" evidence="1">
    <location>
        <begin position="2"/>
        <end position="85"/>
    </location>
</feature>
<name>A0AAJ2U6G7_ALKPS</name>
<dbReference type="GO" id="GO:0003887">
    <property type="term" value="F:DNA-directed DNA polymerase activity"/>
    <property type="evidence" value="ECO:0007669"/>
    <property type="project" value="InterPro"/>
</dbReference>
<protein>
    <submittedName>
        <fullName evidence="2">DNA polymerase III subunit delta</fullName>
    </submittedName>
</protein>
<dbReference type="Pfam" id="PF06144">
    <property type="entry name" value="DNA_pol3_delta"/>
    <property type="match status" value="1"/>
</dbReference>
<dbReference type="GO" id="GO:0003677">
    <property type="term" value="F:DNA binding"/>
    <property type="evidence" value="ECO:0007669"/>
    <property type="project" value="InterPro"/>
</dbReference>
<evidence type="ECO:0000259" key="1">
    <source>
        <dbReference type="Pfam" id="PF06144"/>
    </source>
</evidence>